<dbReference type="Pfam" id="PF25954">
    <property type="entry name" value="Beta-barrel_RND_2"/>
    <property type="match status" value="1"/>
</dbReference>
<evidence type="ECO:0000256" key="2">
    <source>
        <dbReference type="ARBA" id="ARBA00022448"/>
    </source>
</evidence>
<dbReference type="NCBIfam" id="TIGR01730">
    <property type="entry name" value="RND_mfp"/>
    <property type="match status" value="1"/>
</dbReference>
<evidence type="ECO:0000256" key="5">
    <source>
        <dbReference type="ARBA" id="ARBA00058766"/>
    </source>
</evidence>
<feature type="domain" description="CzcB-like barrel-sandwich hybrid" evidence="9">
    <location>
        <begin position="117"/>
        <end position="264"/>
    </location>
</feature>
<name>B5EBT0_CITBB</name>
<feature type="domain" description="CzcB-like alpha-helical hairpin" evidence="7">
    <location>
        <begin position="160"/>
        <end position="214"/>
    </location>
</feature>
<evidence type="ECO:0000259" key="9">
    <source>
        <dbReference type="Pfam" id="PF25973"/>
    </source>
</evidence>
<dbReference type="GO" id="GO:0022857">
    <property type="term" value="F:transmembrane transporter activity"/>
    <property type="evidence" value="ECO:0007669"/>
    <property type="project" value="InterPro"/>
</dbReference>
<dbReference type="Pfam" id="PF25973">
    <property type="entry name" value="BSH_CzcB"/>
    <property type="match status" value="1"/>
</dbReference>
<evidence type="ECO:0000256" key="3">
    <source>
        <dbReference type="ARBA" id="ARBA00022833"/>
    </source>
</evidence>
<evidence type="ECO:0000256" key="6">
    <source>
        <dbReference type="SAM" id="MobiDB-lite"/>
    </source>
</evidence>
<evidence type="ECO:0000259" key="7">
    <source>
        <dbReference type="Pfam" id="PF25893"/>
    </source>
</evidence>
<dbReference type="eggNOG" id="COG0845">
    <property type="taxonomic scope" value="Bacteria"/>
</dbReference>
<dbReference type="Gene3D" id="2.40.420.20">
    <property type="match status" value="1"/>
</dbReference>
<dbReference type="GO" id="GO:0016020">
    <property type="term" value="C:membrane"/>
    <property type="evidence" value="ECO:0007669"/>
    <property type="project" value="InterPro"/>
</dbReference>
<evidence type="ECO:0000313" key="11">
    <source>
        <dbReference type="EMBL" id="ACH38954.1"/>
    </source>
</evidence>
<keyword evidence="2" id="KW-0813">Transport</keyword>
<dbReference type="Pfam" id="PF25975">
    <property type="entry name" value="CzcB_C"/>
    <property type="match status" value="1"/>
</dbReference>
<dbReference type="SUPFAM" id="SSF111369">
    <property type="entry name" value="HlyD-like secretion proteins"/>
    <property type="match status" value="1"/>
</dbReference>
<sequence>MSKKAKIVGLILALALTGAFTYRFVQMGAAGSEPGEHAGEAGHTEAKHEEEGHAKEEKGHEEEHAGVAGHDEHGAAGSVTMKPEIQKQNGVVLAAAKPLRLAGVIRATGKVEVNADRIAHVAPRIPGKVVSVRASLGDSVSAGQSLATLDSVEVGEAIGRYRQAKTRLALAQGNMDRVKALVDRKIAARKDILQAETDYKTAQTELATDEERLSLYGVSVAEVRGGARKPLLPVRSPIGGIVTEKHAIVGELADPSKSLYTVADLSSVWVLVDINEKDLAKVHKGQGAVVTVGAFPDLKLKGRITYIADLVDESTRTVKARVEVTNPGRKLKPEMFATAELALAADAPPVLAVPEDAVQDLDGKKVVFVAEEGNRFEARLVQLGRSAAGLVEIASGLKEGENYAAKGAFILKSEVKKGEVVDEHGHGK</sequence>
<comment type="similarity">
    <text evidence="1">Belongs to the membrane fusion protein (MFP) (TC 8.A.1) family.</text>
</comment>
<feature type="compositionally biased region" description="Basic and acidic residues" evidence="6">
    <location>
        <begin position="34"/>
        <end position="65"/>
    </location>
</feature>
<dbReference type="FunFam" id="2.40.420.20:FF:000006">
    <property type="entry name" value="RND family efflux transporter MFP subunit"/>
    <property type="match status" value="1"/>
</dbReference>
<proteinExistence type="inferred from homology"/>
<dbReference type="InterPro" id="IPR058647">
    <property type="entry name" value="BSH_CzcB-like"/>
</dbReference>
<dbReference type="GO" id="GO:0046686">
    <property type="term" value="P:response to cadmium ion"/>
    <property type="evidence" value="ECO:0007669"/>
    <property type="project" value="UniProtKB-KW"/>
</dbReference>
<dbReference type="Gene3D" id="2.40.50.100">
    <property type="match status" value="1"/>
</dbReference>
<dbReference type="STRING" id="404380.Gbem_1940"/>
<evidence type="ECO:0000256" key="4">
    <source>
        <dbReference type="ARBA" id="ARBA00043263"/>
    </source>
</evidence>
<feature type="domain" description="CusB-like beta-barrel" evidence="8">
    <location>
        <begin position="267"/>
        <end position="342"/>
    </location>
</feature>
<organism evidence="11 12">
    <name type="scientific">Citrifermentans bemidjiense (strain ATCC BAA-1014 / DSM 16622 / JCM 12645 / Bem)</name>
    <name type="common">Geobacter bemidjiensis</name>
    <dbReference type="NCBI Taxonomy" id="404380"/>
    <lineage>
        <taxon>Bacteria</taxon>
        <taxon>Pseudomonadati</taxon>
        <taxon>Thermodesulfobacteriota</taxon>
        <taxon>Desulfuromonadia</taxon>
        <taxon>Geobacterales</taxon>
        <taxon>Geobacteraceae</taxon>
        <taxon>Citrifermentans</taxon>
    </lineage>
</organism>
<evidence type="ECO:0000259" key="8">
    <source>
        <dbReference type="Pfam" id="PF25954"/>
    </source>
</evidence>
<dbReference type="InterPro" id="IPR006143">
    <property type="entry name" value="RND_pump_MFP"/>
</dbReference>
<dbReference type="InterPro" id="IPR058648">
    <property type="entry name" value="HH_CzcB-like"/>
</dbReference>
<dbReference type="OrthoDB" id="9806939at2"/>
<protein>
    <submittedName>
        <fullName evidence="11">Efflux pump, RND family, membrane fusion protein</fullName>
    </submittedName>
</protein>
<dbReference type="GO" id="GO:0060003">
    <property type="term" value="P:copper ion export"/>
    <property type="evidence" value="ECO:0007669"/>
    <property type="project" value="TreeGrafter"/>
</dbReference>
<dbReference type="InterPro" id="IPR058649">
    <property type="entry name" value="CzcB_C"/>
</dbReference>
<reference evidence="11 12" key="1">
    <citation type="submission" date="2008-07" db="EMBL/GenBank/DDBJ databases">
        <title>Complete sequence of Geobacter bemidjiensis BEM.</title>
        <authorList>
            <consortium name="US DOE Joint Genome Institute"/>
            <person name="Lucas S."/>
            <person name="Copeland A."/>
            <person name="Lapidus A."/>
            <person name="Glavina del Rio T."/>
            <person name="Dalin E."/>
            <person name="Tice H."/>
            <person name="Bruce D."/>
            <person name="Goodwin L."/>
            <person name="Pitluck S."/>
            <person name="Kiss H."/>
            <person name="Brettin T."/>
            <person name="Detter J.C."/>
            <person name="Han C."/>
            <person name="Kuske C.R."/>
            <person name="Schmutz J."/>
            <person name="Larimer F."/>
            <person name="Land M."/>
            <person name="Hauser L."/>
            <person name="Kyrpides N."/>
            <person name="Lykidis A."/>
            <person name="Lovley D."/>
            <person name="Richardson P."/>
        </authorList>
    </citation>
    <scope>NUCLEOTIDE SEQUENCE [LARGE SCALE GENOMIC DNA]</scope>
    <source>
        <strain evidence="12">ATCC BAA-1014 / DSM 16622 / JCM 12645 / Bem</strain>
    </source>
</reference>
<keyword evidence="3" id="KW-0862">Zinc</keyword>
<dbReference type="HOGENOM" id="CLU_018816_13_3_7"/>
<evidence type="ECO:0000256" key="1">
    <source>
        <dbReference type="ARBA" id="ARBA00009477"/>
    </source>
</evidence>
<evidence type="ECO:0000313" key="12">
    <source>
        <dbReference type="Proteomes" id="UP000008825"/>
    </source>
</evidence>
<dbReference type="FunFam" id="2.40.30.170:FF:000010">
    <property type="entry name" value="Efflux RND transporter periplasmic adaptor subunit"/>
    <property type="match status" value="1"/>
</dbReference>
<dbReference type="GO" id="GO:0030288">
    <property type="term" value="C:outer membrane-bounded periplasmic space"/>
    <property type="evidence" value="ECO:0007669"/>
    <property type="project" value="TreeGrafter"/>
</dbReference>
<dbReference type="Pfam" id="PF25893">
    <property type="entry name" value="HH_CzcB"/>
    <property type="match status" value="1"/>
</dbReference>
<reference evidence="11 12" key="2">
    <citation type="journal article" date="2010" name="BMC Genomics">
        <title>The genome of Geobacter bemidjiensis, exemplar for the subsurface clade of Geobacter species that predominate in Fe(III)-reducing subsurface environments.</title>
        <authorList>
            <person name="Aklujkar M."/>
            <person name="Young N.D."/>
            <person name="Holmes D."/>
            <person name="Chavan M."/>
            <person name="Risso C."/>
            <person name="Kiss H.E."/>
            <person name="Han C.S."/>
            <person name="Land M.L."/>
            <person name="Lovley D.R."/>
        </authorList>
    </citation>
    <scope>NUCLEOTIDE SEQUENCE [LARGE SCALE GENOMIC DNA]</scope>
    <source>
        <strain evidence="12">ATCC BAA-1014 / DSM 16622 / JCM 12645 / Bem</strain>
    </source>
</reference>
<dbReference type="EMBL" id="CP001124">
    <property type="protein sequence ID" value="ACH38954.1"/>
    <property type="molecule type" value="Genomic_DNA"/>
</dbReference>
<gene>
    <name evidence="11" type="ordered locus">Gbem_1940</name>
</gene>
<dbReference type="GO" id="GO:0046914">
    <property type="term" value="F:transition metal ion binding"/>
    <property type="evidence" value="ECO:0007669"/>
    <property type="project" value="TreeGrafter"/>
</dbReference>
<dbReference type="KEGG" id="gbm:Gbem_1940"/>
<dbReference type="FunFam" id="1.10.287.470:FF:000018">
    <property type="entry name" value="Efflux RND transporter periplasmic adaptor subunit"/>
    <property type="match status" value="1"/>
</dbReference>
<keyword evidence="4" id="KW-0105">Cadmium resistance</keyword>
<dbReference type="Gene3D" id="1.10.287.470">
    <property type="entry name" value="Helix hairpin bin"/>
    <property type="match status" value="1"/>
</dbReference>
<feature type="domain" description="CzcB-like C-terminal circularly permuted SH3-like" evidence="10">
    <location>
        <begin position="351"/>
        <end position="412"/>
    </location>
</feature>
<dbReference type="RefSeq" id="WP_012530373.1">
    <property type="nucleotide sequence ID" value="NC_011146.1"/>
</dbReference>
<dbReference type="Proteomes" id="UP000008825">
    <property type="component" value="Chromosome"/>
</dbReference>
<dbReference type="Gene3D" id="2.40.30.170">
    <property type="match status" value="1"/>
</dbReference>
<accession>B5EBT0</accession>
<evidence type="ECO:0000259" key="10">
    <source>
        <dbReference type="Pfam" id="PF25975"/>
    </source>
</evidence>
<comment type="function">
    <text evidence="5">CzcA and CzcB together would act in zinc efflux nearly as effectively as the complete czc efflux system (CzcABC). The CzcB protein is thought to funnel zinc cations to the CzcA transport protein.</text>
</comment>
<keyword evidence="12" id="KW-1185">Reference proteome</keyword>
<dbReference type="PANTHER" id="PTHR30097">
    <property type="entry name" value="CATION EFFLUX SYSTEM PROTEIN CUSB"/>
    <property type="match status" value="1"/>
</dbReference>
<feature type="region of interest" description="Disordered" evidence="6">
    <location>
        <begin position="33"/>
        <end position="65"/>
    </location>
</feature>
<dbReference type="InterPro" id="IPR051909">
    <property type="entry name" value="MFP_Cation_Efflux"/>
</dbReference>
<dbReference type="InterPro" id="IPR058792">
    <property type="entry name" value="Beta-barrel_RND_2"/>
</dbReference>
<dbReference type="AlphaFoldDB" id="B5EBT0"/>
<dbReference type="GO" id="GO:0015679">
    <property type="term" value="P:plasma membrane copper ion transport"/>
    <property type="evidence" value="ECO:0007669"/>
    <property type="project" value="TreeGrafter"/>
</dbReference>
<dbReference type="PANTHER" id="PTHR30097:SF15">
    <property type="entry name" value="CATION EFFLUX SYSTEM PROTEIN CUSB"/>
    <property type="match status" value="1"/>
</dbReference>